<dbReference type="SUPFAM" id="SSF52540">
    <property type="entry name" value="P-loop containing nucleoside triphosphate hydrolases"/>
    <property type="match status" value="1"/>
</dbReference>
<accession>A0AAD9VBT8</accession>
<evidence type="ECO:0000256" key="9">
    <source>
        <dbReference type="ARBA" id="ARBA00022989"/>
    </source>
</evidence>
<evidence type="ECO:0000256" key="2">
    <source>
        <dbReference type="ARBA" id="ARBA00004687"/>
    </source>
</evidence>
<evidence type="ECO:0000256" key="3">
    <source>
        <dbReference type="ARBA" id="ARBA00008698"/>
    </source>
</evidence>
<feature type="transmembrane region" description="Helical" evidence="12">
    <location>
        <begin position="195"/>
        <end position="220"/>
    </location>
</feature>
<feature type="transmembrane region" description="Helical" evidence="12">
    <location>
        <begin position="241"/>
        <end position="274"/>
    </location>
</feature>
<gene>
    <name evidence="13" type="ORF">P5673_007165</name>
</gene>
<keyword evidence="7 12" id="KW-0812">Transmembrane</keyword>
<dbReference type="AlphaFoldDB" id="A0AAD9VBT8"/>
<evidence type="ECO:0000313" key="13">
    <source>
        <dbReference type="EMBL" id="KAK2568175.1"/>
    </source>
</evidence>
<dbReference type="EMBL" id="JARQWQ010000012">
    <property type="protein sequence ID" value="KAK2568175.1"/>
    <property type="molecule type" value="Genomic_DNA"/>
</dbReference>
<keyword evidence="14" id="KW-1185">Reference proteome</keyword>
<dbReference type="InterPro" id="IPR007315">
    <property type="entry name" value="PIG-V/Gpi18"/>
</dbReference>
<reference evidence="13" key="1">
    <citation type="journal article" date="2023" name="G3 (Bethesda)">
        <title>Whole genome assembly and annotation of the endangered Caribbean coral Acropora cervicornis.</title>
        <authorList>
            <person name="Selwyn J.D."/>
            <person name="Vollmer S.V."/>
        </authorList>
    </citation>
    <scope>NUCLEOTIDE SEQUENCE</scope>
    <source>
        <strain evidence="13">K2</strain>
    </source>
</reference>
<protein>
    <submittedName>
        <fullName evidence="13">GPI mannosyltransferase 2</fullName>
    </submittedName>
</protein>
<keyword evidence="8" id="KW-0256">Endoplasmic reticulum</keyword>
<keyword evidence="4" id="KW-0337">GPI-anchor biosynthesis</keyword>
<proteinExistence type="inferred from homology"/>
<dbReference type="Gene3D" id="3.40.50.300">
    <property type="entry name" value="P-loop containing nucleotide triphosphate hydrolases"/>
    <property type="match status" value="1"/>
</dbReference>
<keyword evidence="6" id="KW-0808">Transferase</keyword>
<evidence type="ECO:0000256" key="10">
    <source>
        <dbReference type="ARBA" id="ARBA00023136"/>
    </source>
</evidence>
<comment type="similarity">
    <text evidence="3">Belongs to the PIGV family.</text>
</comment>
<feature type="compositionally biased region" description="Polar residues" evidence="11">
    <location>
        <begin position="658"/>
        <end position="667"/>
    </location>
</feature>
<dbReference type="GO" id="GO:0005789">
    <property type="term" value="C:endoplasmic reticulum membrane"/>
    <property type="evidence" value="ECO:0007669"/>
    <property type="project" value="UniProtKB-SubCell"/>
</dbReference>
<keyword evidence="5 13" id="KW-0328">Glycosyltransferase</keyword>
<comment type="pathway">
    <text evidence="2">Glycolipid biosynthesis; glycosylphosphatidylinositol-anchor biosynthesis.</text>
</comment>
<dbReference type="Proteomes" id="UP001249851">
    <property type="component" value="Unassembled WGS sequence"/>
</dbReference>
<evidence type="ECO:0000256" key="1">
    <source>
        <dbReference type="ARBA" id="ARBA00004477"/>
    </source>
</evidence>
<organism evidence="13 14">
    <name type="scientific">Acropora cervicornis</name>
    <name type="common">Staghorn coral</name>
    <dbReference type="NCBI Taxonomy" id="6130"/>
    <lineage>
        <taxon>Eukaryota</taxon>
        <taxon>Metazoa</taxon>
        <taxon>Cnidaria</taxon>
        <taxon>Anthozoa</taxon>
        <taxon>Hexacorallia</taxon>
        <taxon>Scleractinia</taxon>
        <taxon>Astrocoeniina</taxon>
        <taxon>Acroporidae</taxon>
        <taxon>Acropora</taxon>
    </lineage>
</organism>
<dbReference type="Pfam" id="PF04188">
    <property type="entry name" value="Mannosyl_trans2"/>
    <property type="match status" value="1"/>
</dbReference>
<feature type="transmembrane region" description="Helical" evidence="12">
    <location>
        <begin position="387"/>
        <end position="407"/>
    </location>
</feature>
<dbReference type="PANTHER" id="PTHR12468">
    <property type="entry name" value="GPI MANNOSYLTRANSFERASE 2"/>
    <property type="match status" value="1"/>
</dbReference>
<comment type="caution">
    <text evidence="13">The sequence shown here is derived from an EMBL/GenBank/DDBJ whole genome shotgun (WGS) entry which is preliminary data.</text>
</comment>
<name>A0AAD9VBT8_ACRCE</name>
<feature type="region of interest" description="Disordered" evidence="11">
    <location>
        <begin position="650"/>
        <end position="672"/>
    </location>
</feature>
<dbReference type="GO" id="GO:0004376">
    <property type="term" value="F:GPI mannosyltransferase activity"/>
    <property type="evidence" value="ECO:0007669"/>
    <property type="project" value="InterPro"/>
</dbReference>
<dbReference type="InterPro" id="IPR027417">
    <property type="entry name" value="P-loop_NTPase"/>
</dbReference>
<feature type="transmembrane region" description="Helical" evidence="12">
    <location>
        <begin position="121"/>
        <end position="142"/>
    </location>
</feature>
<evidence type="ECO:0000256" key="11">
    <source>
        <dbReference type="SAM" id="MobiDB-lite"/>
    </source>
</evidence>
<evidence type="ECO:0000256" key="7">
    <source>
        <dbReference type="ARBA" id="ARBA00022692"/>
    </source>
</evidence>
<evidence type="ECO:0000256" key="8">
    <source>
        <dbReference type="ARBA" id="ARBA00022824"/>
    </source>
</evidence>
<feature type="transmembrane region" description="Helical" evidence="12">
    <location>
        <begin position="154"/>
        <end position="175"/>
    </location>
</feature>
<evidence type="ECO:0000256" key="6">
    <source>
        <dbReference type="ARBA" id="ARBA00022679"/>
    </source>
</evidence>
<feature type="transmembrane region" description="Helical" evidence="12">
    <location>
        <begin position="90"/>
        <end position="109"/>
    </location>
</feature>
<dbReference type="GO" id="GO:0006506">
    <property type="term" value="P:GPI anchor biosynthetic process"/>
    <property type="evidence" value="ECO:0007669"/>
    <property type="project" value="UniProtKB-KW"/>
</dbReference>
<evidence type="ECO:0000313" key="14">
    <source>
        <dbReference type="Proteomes" id="UP001249851"/>
    </source>
</evidence>
<dbReference type="PANTHER" id="PTHR12468:SF2">
    <property type="entry name" value="GPI MANNOSYLTRANSFERASE 2"/>
    <property type="match status" value="1"/>
</dbReference>
<evidence type="ECO:0000256" key="4">
    <source>
        <dbReference type="ARBA" id="ARBA00022502"/>
    </source>
</evidence>
<dbReference type="GO" id="GO:0031501">
    <property type="term" value="C:mannosyltransferase complex"/>
    <property type="evidence" value="ECO:0007669"/>
    <property type="project" value="TreeGrafter"/>
</dbReference>
<comment type="subcellular location">
    <subcellularLocation>
        <location evidence="1">Endoplasmic reticulum membrane</location>
        <topology evidence="1">Multi-pass membrane protein</topology>
    </subcellularLocation>
</comment>
<keyword evidence="9 12" id="KW-1133">Transmembrane helix</keyword>
<reference evidence="13" key="2">
    <citation type="journal article" date="2023" name="Science">
        <title>Genomic signatures of disease resistance in endangered staghorn corals.</title>
        <authorList>
            <person name="Vollmer S.V."/>
            <person name="Selwyn J.D."/>
            <person name="Despard B.A."/>
            <person name="Roesel C.L."/>
        </authorList>
    </citation>
    <scope>NUCLEOTIDE SEQUENCE</scope>
    <source>
        <strain evidence="13">K2</strain>
    </source>
</reference>
<evidence type="ECO:0000256" key="5">
    <source>
        <dbReference type="ARBA" id="ARBA00022676"/>
    </source>
</evidence>
<keyword evidence="10 12" id="KW-0472">Membrane</keyword>
<sequence>MKYLPKATMADDIWLVTQSALFSRVFLLVVQAVLNGCVDDYDSSGFLAQETASKPTWWDGLFKKIFGGFAKWDSVYFLEIADEGYKYEQFMAFFPLYPLTLRALTWIFLPVSKFMMNERSSLLFIGWTVNTVCFILAANALYKLTLRLFGRCKVALLSSLLFCFNPASIFMSSLYTESMFSFLQFTGMYFLEQEISSLAVVLFSLGCATRSNGILSCGFISHYFVKKVLSSVLISQKASNFITVTNVVSVAVGVLILLFLNGIVLAPFIIFQLYGYKLYCLNTSQEKLPWCNKWLPFPYSYIQSAYWDVGFLRYFEMKQIPNFLLATPMIVLSLCAVLTHCCDERNQKSVRTLGLVPGKYTQGDPVSRRSIPHCEKSDTEFLHNSSVFVYVVHLAFMILFGVTSMHVQVITRFIASASPLVYWYSAHVILTEAADSSSSNQMKKLRSQLIVVTFSKMGCGVSNIAGTAEGENLFDFSRRNTIVDKPNVSVQIGEGVRKIDSEHRLVFVFGGPGSAKGCIVNDLRKMFGFGFISAEDLILQHFPKQVEEKGLDAPSNTHELKAVLLENPDILTLDWVLETIQNEICKIPDKPILVDLIPNLNFMMRINKFIKQCDKEMEQFEKKFPCAFALNLTLSKDDLLKNIMNSHSPACVKPPSSNPKDASSNQGDEMDTSRTKRRFAWYEKSVKDFLNYFSKNDRIVKVNTSSAQVQHIWDVIMDFFAVEMDVSGNRVVNTVVLFVFDKEEYKAIDTDRYPMKKICLDELVDDSQATDIEILSILAKRLDECASQSRSFLVDVMGTPIGKTYLSECEASNQAVYKPQIVFLDINIGQLDFFMHGLKRKTSRKKSIFRKKAQLYKAVCSTENETLLFPADADNEICRRIAICLSELRAS</sequence>
<feature type="transmembrane region" description="Helical" evidence="12">
    <location>
        <begin position="323"/>
        <end position="342"/>
    </location>
</feature>
<dbReference type="GO" id="GO:0000009">
    <property type="term" value="F:alpha-1,6-mannosyltransferase activity"/>
    <property type="evidence" value="ECO:0007669"/>
    <property type="project" value="InterPro"/>
</dbReference>
<evidence type="ECO:0000256" key="12">
    <source>
        <dbReference type="SAM" id="Phobius"/>
    </source>
</evidence>